<organism evidence="3 4">
    <name type="scientific">Actinophytocola glycyrrhizae</name>
    <dbReference type="NCBI Taxonomy" id="2044873"/>
    <lineage>
        <taxon>Bacteria</taxon>
        <taxon>Bacillati</taxon>
        <taxon>Actinomycetota</taxon>
        <taxon>Actinomycetes</taxon>
        <taxon>Pseudonocardiales</taxon>
        <taxon>Pseudonocardiaceae</taxon>
    </lineage>
</organism>
<accession>A0ABV9SAQ3</accession>
<reference evidence="4" key="1">
    <citation type="journal article" date="2019" name="Int. J. Syst. Evol. Microbiol.">
        <title>The Global Catalogue of Microorganisms (GCM) 10K type strain sequencing project: providing services to taxonomists for standard genome sequencing and annotation.</title>
        <authorList>
            <consortium name="The Broad Institute Genomics Platform"/>
            <consortium name="The Broad Institute Genome Sequencing Center for Infectious Disease"/>
            <person name="Wu L."/>
            <person name="Ma J."/>
        </authorList>
    </citation>
    <scope>NUCLEOTIDE SEQUENCE [LARGE SCALE GENOMIC DNA]</scope>
    <source>
        <strain evidence="4">ZS-22-S1</strain>
    </source>
</reference>
<feature type="chain" id="PRO_5047382032" evidence="2">
    <location>
        <begin position="18"/>
        <end position="328"/>
    </location>
</feature>
<dbReference type="InterPro" id="IPR024520">
    <property type="entry name" value="DUF3558"/>
</dbReference>
<evidence type="ECO:0000313" key="4">
    <source>
        <dbReference type="Proteomes" id="UP001595859"/>
    </source>
</evidence>
<feature type="region of interest" description="Disordered" evidence="1">
    <location>
        <begin position="33"/>
        <end position="58"/>
    </location>
</feature>
<evidence type="ECO:0000256" key="1">
    <source>
        <dbReference type="SAM" id="MobiDB-lite"/>
    </source>
</evidence>
<dbReference type="RefSeq" id="WP_378058626.1">
    <property type="nucleotide sequence ID" value="NZ_JBHSIS010000010.1"/>
</dbReference>
<evidence type="ECO:0000256" key="2">
    <source>
        <dbReference type="SAM" id="SignalP"/>
    </source>
</evidence>
<dbReference type="Proteomes" id="UP001595859">
    <property type="component" value="Unassembled WGS sequence"/>
</dbReference>
<sequence length="328" mass="34402">MRGALVVLSAVAAVVLAGCGEAVDTAKQTFPRSTVPAGQVDTGTGTSTGKPKTNDPAFSTEELRKLDPCALLSEDILASLGTPANNRTRDFSECSNYMEDKDGKDLNITLYVGETINNATEADQNIGGLPAIESELDDGSACFVSAVTSTNPNFGLRVQVGGEGEDLCATGRTVLTGVVAMVRDDPPQREDKRGSVAGTDPCTLLDTDQIKTAVGANTEMSPYSLHWCNWDGDSVRISVWIRTGYDPKDDTVDPGSPVDIGSGITAYQTVTEGAASCRLEWRHRSTGEDGADEIIEVDFDNSKAPEGDNGCGGAVAIAKLVIPALPKP</sequence>
<gene>
    <name evidence="3" type="ORF">ACFPCV_24435</name>
</gene>
<keyword evidence="4" id="KW-1185">Reference proteome</keyword>
<evidence type="ECO:0000313" key="3">
    <source>
        <dbReference type="EMBL" id="MFC4856666.1"/>
    </source>
</evidence>
<dbReference type="EMBL" id="JBHSIS010000010">
    <property type="protein sequence ID" value="MFC4856666.1"/>
    <property type="molecule type" value="Genomic_DNA"/>
</dbReference>
<comment type="caution">
    <text evidence="3">The sequence shown here is derived from an EMBL/GenBank/DDBJ whole genome shotgun (WGS) entry which is preliminary data.</text>
</comment>
<protein>
    <submittedName>
        <fullName evidence="3">DUF3558 family protein</fullName>
    </submittedName>
</protein>
<proteinExistence type="predicted"/>
<name>A0ABV9SAQ3_9PSEU</name>
<keyword evidence="2" id="KW-0732">Signal</keyword>
<dbReference type="PROSITE" id="PS51257">
    <property type="entry name" value="PROKAR_LIPOPROTEIN"/>
    <property type="match status" value="1"/>
</dbReference>
<dbReference type="Pfam" id="PF12079">
    <property type="entry name" value="DUF3558"/>
    <property type="match status" value="1"/>
</dbReference>
<feature type="signal peptide" evidence="2">
    <location>
        <begin position="1"/>
        <end position="17"/>
    </location>
</feature>